<dbReference type="CDD" id="cd06171">
    <property type="entry name" value="Sigma70_r4"/>
    <property type="match status" value="1"/>
</dbReference>
<dbReference type="NCBIfam" id="TIGR02937">
    <property type="entry name" value="sigma70-ECF"/>
    <property type="match status" value="1"/>
</dbReference>
<comment type="caution">
    <text evidence="7">The sequence shown here is derived from an EMBL/GenBank/DDBJ whole genome shotgun (WGS) entry which is preliminary data.</text>
</comment>
<evidence type="ECO:0000313" key="8">
    <source>
        <dbReference type="Proteomes" id="UP001183176"/>
    </source>
</evidence>
<organism evidence="7 8">
    <name type="scientific">Jatrophihabitans lederbergiae</name>
    <dbReference type="NCBI Taxonomy" id="3075547"/>
    <lineage>
        <taxon>Bacteria</taxon>
        <taxon>Bacillati</taxon>
        <taxon>Actinomycetota</taxon>
        <taxon>Actinomycetes</taxon>
        <taxon>Jatrophihabitantales</taxon>
        <taxon>Jatrophihabitantaceae</taxon>
        <taxon>Jatrophihabitans</taxon>
    </lineage>
</organism>
<gene>
    <name evidence="7" type="ORF">RM423_22990</name>
</gene>
<comment type="similarity">
    <text evidence="1">Belongs to the sigma-70 factor family. ECF subfamily.</text>
</comment>
<accession>A0ABU2JHM8</accession>
<dbReference type="Gene3D" id="1.10.10.10">
    <property type="entry name" value="Winged helix-like DNA-binding domain superfamily/Winged helix DNA-binding domain"/>
    <property type="match status" value="1"/>
</dbReference>
<dbReference type="SUPFAM" id="SSF88659">
    <property type="entry name" value="Sigma3 and sigma4 domains of RNA polymerase sigma factors"/>
    <property type="match status" value="1"/>
</dbReference>
<evidence type="ECO:0000256" key="3">
    <source>
        <dbReference type="ARBA" id="ARBA00023082"/>
    </source>
</evidence>
<evidence type="ECO:0000256" key="1">
    <source>
        <dbReference type="ARBA" id="ARBA00010641"/>
    </source>
</evidence>
<dbReference type="PANTHER" id="PTHR43133">
    <property type="entry name" value="RNA POLYMERASE ECF-TYPE SIGMA FACTO"/>
    <property type="match status" value="1"/>
</dbReference>
<protein>
    <submittedName>
        <fullName evidence="7">Sigma-70 family RNA polymerase sigma factor</fullName>
    </submittedName>
</protein>
<dbReference type="Pfam" id="PF08281">
    <property type="entry name" value="Sigma70_r4_2"/>
    <property type="match status" value="1"/>
</dbReference>
<evidence type="ECO:0000313" key="7">
    <source>
        <dbReference type="EMBL" id="MDT0264238.1"/>
    </source>
</evidence>
<reference evidence="8" key="1">
    <citation type="submission" date="2023-07" db="EMBL/GenBank/DDBJ databases">
        <title>30 novel species of actinomycetes from the DSMZ collection.</title>
        <authorList>
            <person name="Nouioui I."/>
        </authorList>
    </citation>
    <scope>NUCLEOTIDE SEQUENCE [LARGE SCALE GENOMIC DNA]</scope>
    <source>
        <strain evidence="8">DSM 44399</strain>
    </source>
</reference>
<dbReference type="EMBL" id="JAVREH010000079">
    <property type="protein sequence ID" value="MDT0264238.1"/>
    <property type="molecule type" value="Genomic_DNA"/>
</dbReference>
<dbReference type="Proteomes" id="UP001183176">
    <property type="component" value="Unassembled WGS sequence"/>
</dbReference>
<dbReference type="InterPro" id="IPR039425">
    <property type="entry name" value="RNA_pol_sigma-70-like"/>
</dbReference>
<dbReference type="InterPro" id="IPR013324">
    <property type="entry name" value="RNA_pol_sigma_r3/r4-like"/>
</dbReference>
<dbReference type="InterPro" id="IPR014284">
    <property type="entry name" value="RNA_pol_sigma-70_dom"/>
</dbReference>
<keyword evidence="4" id="KW-0238">DNA-binding</keyword>
<feature type="domain" description="RNA polymerase sigma factor 70 region 4 type 2" evidence="6">
    <location>
        <begin position="12"/>
        <end position="63"/>
    </location>
</feature>
<evidence type="ECO:0000259" key="6">
    <source>
        <dbReference type="Pfam" id="PF08281"/>
    </source>
</evidence>
<evidence type="ECO:0000256" key="5">
    <source>
        <dbReference type="ARBA" id="ARBA00023163"/>
    </source>
</evidence>
<dbReference type="RefSeq" id="WP_311425382.1">
    <property type="nucleotide sequence ID" value="NZ_JAVREH010000079.1"/>
</dbReference>
<evidence type="ECO:0000256" key="4">
    <source>
        <dbReference type="ARBA" id="ARBA00023125"/>
    </source>
</evidence>
<name>A0ABU2JHM8_9ACTN</name>
<evidence type="ECO:0000256" key="2">
    <source>
        <dbReference type="ARBA" id="ARBA00023015"/>
    </source>
</evidence>
<dbReference type="PANTHER" id="PTHR43133:SF8">
    <property type="entry name" value="RNA POLYMERASE SIGMA FACTOR HI_1459-RELATED"/>
    <property type="match status" value="1"/>
</dbReference>
<keyword evidence="5" id="KW-0804">Transcription</keyword>
<dbReference type="InterPro" id="IPR013249">
    <property type="entry name" value="RNA_pol_sigma70_r4_t2"/>
</dbReference>
<keyword evidence="3" id="KW-0731">Sigma factor</keyword>
<sequence length="71" mass="7846">MADQAPPGEQTELLAALDQLPGKQREVLVLRYWSELSEAEIAAVLQVPAGTVKSRASRGLRTMERLLRSRS</sequence>
<dbReference type="InterPro" id="IPR036388">
    <property type="entry name" value="WH-like_DNA-bd_sf"/>
</dbReference>
<keyword evidence="8" id="KW-1185">Reference proteome</keyword>
<keyword evidence="2" id="KW-0805">Transcription regulation</keyword>
<proteinExistence type="inferred from homology"/>